<organism evidence="8 9">
    <name type="scientific">Psilocybe cyanescens</name>
    <dbReference type="NCBI Taxonomy" id="93625"/>
    <lineage>
        <taxon>Eukaryota</taxon>
        <taxon>Fungi</taxon>
        <taxon>Dikarya</taxon>
        <taxon>Basidiomycota</taxon>
        <taxon>Agaricomycotina</taxon>
        <taxon>Agaricomycetes</taxon>
        <taxon>Agaricomycetidae</taxon>
        <taxon>Agaricales</taxon>
        <taxon>Agaricineae</taxon>
        <taxon>Strophariaceae</taxon>
        <taxon>Psilocybe</taxon>
    </lineage>
</organism>
<dbReference type="Pfam" id="PF00467">
    <property type="entry name" value="KOW"/>
    <property type="match status" value="1"/>
</dbReference>
<comment type="caution">
    <text evidence="8">The sequence shown here is derived from an EMBL/GenBank/DDBJ whole genome shotgun (WGS) entry which is preliminary data.</text>
</comment>
<comment type="similarity">
    <text evidence="1">Belongs to the SPT5 family.</text>
</comment>
<evidence type="ECO:0000256" key="5">
    <source>
        <dbReference type="ARBA" id="ARBA00031006"/>
    </source>
</evidence>
<dbReference type="EMBL" id="NHYD01003694">
    <property type="protein sequence ID" value="PPQ74477.1"/>
    <property type="molecule type" value="Genomic_DNA"/>
</dbReference>
<dbReference type="AlphaFoldDB" id="A0A409W7H1"/>
<evidence type="ECO:0000313" key="9">
    <source>
        <dbReference type="Proteomes" id="UP000283269"/>
    </source>
</evidence>
<dbReference type="InterPro" id="IPR005100">
    <property type="entry name" value="NGN-domain"/>
</dbReference>
<accession>A0A409W7H1</accession>
<dbReference type="GO" id="GO:0032784">
    <property type="term" value="P:regulation of DNA-templated transcription elongation"/>
    <property type="evidence" value="ECO:0007669"/>
    <property type="project" value="InterPro"/>
</dbReference>
<keyword evidence="2" id="KW-0804">Transcription</keyword>
<dbReference type="InterPro" id="IPR008991">
    <property type="entry name" value="Translation_prot_SH3-like_sf"/>
</dbReference>
<evidence type="ECO:0000259" key="7">
    <source>
        <dbReference type="SMART" id="SM00739"/>
    </source>
</evidence>
<dbReference type="InterPro" id="IPR014722">
    <property type="entry name" value="Rib_uL2_dom2"/>
</dbReference>
<dbReference type="Gene3D" id="3.30.70.940">
    <property type="entry name" value="NusG, N-terminal domain"/>
    <property type="match status" value="1"/>
</dbReference>
<dbReference type="SUPFAM" id="SSF50104">
    <property type="entry name" value="Translation proteins SH3-like domain"/>
    <property type="match status" value="1"/>
</dbReference>
<protein>
    <recommendedName>
        <fullName evidence="4">Chromatin elongation factor SPT5</fullName>
    </recommendedName>
    <alternativeName>
        <fullName evidence="5">Chromatin elongation factor spt5</fullName>
    </alternativeName>
</protein>
<evidence type="ECO:0000256" key="4">
    <source>
        <dbReference type="ARBA" id="ARBA00029865"/>
    </source>
</evidence>
<evidence type="ECO:0000256" key="6">
    <source>
        <dbReference type="SAM" id="MobiDB-lite"/>
    </source>
</evidence>
<evidence type="ECO:0000256" key="3">
    <source>
        <dbReference type="ARBA" id="ARBA00024691"/>
    </source>
</evidence>
<dbReference type="GO" id="GO:0006368">
    <property type="term" value="P:transcription elongation by RNA polymerase II"/>
    <property type="evidence" value="ECO:0007669"/>
    <property type="project" value="TreeGrafter"/>
</dbReference>
<dbReference type="Gene3D" id="2.30.30.30">
    <property type="match status" value="1"/>
</dbReference>
<dbReference type="Proteomes" id="UP000283269">
    <property type="component" value="Unassembled WGS sequence"/>
</dbReference>
<dbReference type="STRING" id="93625.A0A409W7H1"/>
<feature type="compositionally biased region" description="Polar residues" evidence="6">
    <location>
        <begin position="308"/>
        <end position="318"/>
    </location>
</feature>
<feature type="domain" description="KOW" evidence="7">
    <location>
        <begin position="135"/>
        <end position="162"/>
    </location>
</feature>
<feature type="domain" description="KOW" evidence="7">
    <location>
        <begin position="345"/>
        <end position="372"/>
    </location>
</feature>
<dbReference type="OrthoDB" id="3048815at2759"/>
<evidence type="ECO:0000256" key="1">
    <source>
        <dbReference type="ARBA" id="ARBA00006956"/>
    </source>
</evidence>
<name>A0A409W7H1_PSICY</name>
<proteinExistence type="inferred from homology"/>
<dbReference type="InterPro" id="IPR039659">
    <property type="entry name" value="SPT5"/>
</dbReference>
<sequence length="613" mass="69857">MANVIQRIQERIDRVALDSQNFGSKYVDAVEQNHQTYSHQSSDYPTWRVDCRKGEEEIAVMSLLHTARDHHQLRSAFTRVSVRGHIYLECTMNQETVELLMKTPGIIRTRQGIGRKLIQRDESLNILRMFNKKRDVLQGQWVRIIKGLYKGDVGRVESTNAWGVSLLLVPRIAYRSREEVSLKRKSMRYIPEPRLFDPLEFRNAIRDTVDNQFTYHIGDMTFERGLIKKDIDYGYIATDVDDMTYRLFKLFQLSQHPFVIDPPMPKPREWNIDEGDSVMLTSVGWRGSVVETTSRFVDVSVDDDETYSSDNEAGNNTIGGFDKSTRRPKVPPSVIRTTWDDVEKIFEPGDYVRVNSGIHADFTGWIVKVEQSVATVVDNQRERSYGASMTDENMKYIDVHVNSVSKCEVPFQHVSHETEYTSRLNTRNKHPWCGITVIVMKSHHVLKGAIGVIKDVSPQSQEDDNIQILIELSRYDPNSPFKKVNVNCKDVLVHGTSKTLKEMRPEEANAIVNASRISLPQNPPQNIGGNTPLPLPDEVSCSTPAWNPLHVMNSPRAFTDTNDQAIVEMSSDHHTTAISLNTQSMDHVLIKQELVGLQLVVNAEGRPLSDKEI</sequence>
<feature type="non-terminal residue" evidence="8">
    <location>
        <position position="613"/>
    </location>
</feature>
<dbReference type="InterPro" id="IPR036735">
    <property type="entry name" value="NGN_dom_sf"/>
</dbReference>
<dbReference type="PANTHER" id="PTHR11125:SF7">
    <property type="entry name" value="TRANSCRIPTION ELONGATION FACTOR SPT5"/>
    <property type="match status" value="1"/>
</dbReference>
<comment type="function">
    <text evidence="3">The SPT4-SPT5 complex mediates both activation and inhibition of transcription elongation, and plays a role in pre-mRNA processing. This complex seems to be important for the stability of the RNA polymerase II elongation machinery on the chromatin template but not for the inherent ability of this machinery to translocate down the gene.</text>
</comment>
<evidence type="ECO:0000256" key="2">
    <source>
        <dbReference type="ARBA" id="ARBA00023163"/>
    </source>
</evidence>
<keyword evidence="9" id="KW-1185">Reference proteome</keyword>
<reference evidence="8 9" key="1">
    <citation type="journal article" date="2018" name="Evol. Lett.">
        <title>Horizontal gene cluster transfer increased hallucinogenic mushroom diversity.</title>
        <authorList>
            <person name="Reynolds H.T."/>
            <person name="Vijayakumar V."/>
            <person name="Gluck-Thaler E."/>
            <person name="Korotkin H.B."/>
            <person name="Matheny P.B."/>
            <person name="Slot J.C."/>
        </authorList>
    </citation>
    <scope>NUCLEOTIDE SEQUENCE [LARGE SCALE GENOMIC DNA]</scope>
    <source>
        <strain evidence="8 9">2631</strain>
    </source>
</reference>
<dbReference type="Pfam" id="PF03439">
    <property type="entry name" value="Spt5-NGN"/>
    <property type="match status" value="1"/>
</dbReference>
<dbReference type="PANTHER" id="PTHR11125">
    <property type="entry name" value="SUPPRESSOR OF TY 5"/>
    <property type="match status" value="1"/>
</dbReference>
<dbReference type="GO" id="GO:0003729">
    <property type="term" value="F:mRNA binding"/>
    <property type="evidence" value="ECO:0007669"/>
    <property type="project" value="TreeGrafter"/>
</dbReference>
<dbReference type="SMART" id="SM00739">
    <property type="entry name" value="KOW"/>
    <property type="match status" value="2"/>
</dbReference>
<feature type="region of interest" description="Disordered" evidence="6">
    <location>
        <begin position="306"/>
        <end position="329"/>
    </location>
</feature>
<dbReference type="GO" id="GO:0032044">
    <property type="term" value="C:DSIF complex"/>
    <property type="evidence" value="ECO:0007669"/>
    <property type="project" value="TreeGrafter"/>
</dbReference>
<dbReference type="InterPro" id="IPR005824">
    <property type="entry name" value="KOW"/>
</dbReference>
<dbReference type="InParanoid" id="A0A409W7H1"/>
<dbReference type="GO" id="GO:0006357">
    <property type="term" value="P:regulation of transcription by RNA polymerase II"/>
    <property type="evidence" value="ECO:0007669"/>
    <property type="project" value="InterPro"/>
</dbReference>
<evidence type="ECO:0000313" key="8">
    <source>
        <dbReference type="EMBL" id="PPQ74477.1"/>
    </source>
</evidence>
<gene>
    <name evidence="8" type="ORF">CVT25_007836</name>
</gene>